<dbReference type="SUPFAM" id="SSF117281">
    <property type="entry name" value="Kelch motif"/>
    <property type="match status" value="1"/>
</dbReference>
<dbReference type="Gene3D" id="2.120.10.80">
    <property type="entry name" value="Kelch-type beta propeller"/>
    <property type="match status" value="1"/>
</dbReference>
<proteinExistence type="predicted"/>
<dbReference type="PANTHER" id="PTHR46344">
    <property type="entry name" value="OS02G0202900 PROTEIN"/>
    <property type="match status" value="1"/>
</dbReference>
<sequence>MSVPRGDFGITVCFGRVYCMGGRDGIHHLNTIEKYNPQTNRWHCVTSMQMRRLGLVAATVRVPVIKDEPI</sequence>
<comment type="caution">
    <text evidence="3">The sequence shown here is derived from an EMBL/GenBank/DDBJ whole genome shotgun (WGS) entry which is preliminary data.</text>
</comment>
<dbReference type="Pfam" id="PF01344">
    <property type="entry name" value="Kelch_1"/>
    <property type="match status" value="1"/>
</dbReference>
<dbReference type="Proteomes" id="UP001159363">
    <property type="component" value="Chromosome 1"/>
</dbReference>
<dbReference type="InterPro" id="IPR015915">
    <property type="entry name" value="Kelch-typ_b-propeller"/>
</dbReference>
<dbReference type="EMBL" id="JARBHB010000001">
    <property type="protein sequence ID" value="KAJ8894770.1"/>
    <property type="molecule type" value="Genomic_DNA"/>
</dbReference>
<dbReference type="InterPro" id="IPR006652">
    <property type="entry name" value="Kelch_1"/>
</dbReference>
<keyword evidence="4" id="KW-1185">Reference proteome</keyword>
<reference evidence="3 4" key="1">
    <citation type="submission" date="2023-02" db="EMBL/GenBank/DDBJ databases">
        <title>LHISI_Scaffold_Assembly.</title>
        <authorList>
            <person name="Stuart O.P."/>
            <person name="Cleave R."/>
            <person name="Magrath M.J.L."/>
            <person name="Mikheyev A.S."/>
        </authorList>
    </citation>
    <scope>NUCLEOTIDE SEQUENCE [LARGE SCALE GENOMIC DNA]</scope>
    <source>
        <strain evidence="3">Daus_M_001</strain>
        <tissue evidence="3">Leg muscle</tissue>
    </source>
</reference>
<name>A0ABQ9IDL6_9NEOP</name>
<dbReference type="PANTHER" id="PTHR46344:SF27">
    <property type="entry name" value="KELCH REPEAT SUPERFAMILY PROTEIN"/>
    <property type="match status" value="1"/>
</dbReference>
<keyword evidence="1" id="KW-0880">Kelch repeat</keyword>
<keyword evidence="2" id="KW-0677">Repeat</keyword>
<evidence type="ECO:0000256" key="2">
    <source>
        <dbReference type="ARBA" id="ARBA00022737"/>
    </source>
</evidence>
<evidence type="ECO:0000313" key="3">
    <source>
        <dbReference type="EMBL" id="KAJ8894770.1"/>
    </source>
</evidence>
<accession>A0ABQ9IDL6</accession>
<protein>
    <submittedName>
        <fullName evidence="3">Uncharacterized protein</fullName>
    </submittedName>
</protein>
<organism evidence="3 4">
    <name type="scientific">Dryococelus australis</name>
    <dbReference type="NCBI Taxonomy" id="614101"/>
    <lineage>
        <taxon>Eukaryota</taxon>
        <taxon>Metazoa</taxon>
        <taxon>Ecdysozoa</taxon>
        <taxon>Arthropoda</taxon>
        <taxon>Hexapoda</taxon>
        <taxon>Insecta</taxon>
        <taxon>Pterygota</taxon>
        <taxon>Neoptera</taxon>
        <taxon>Polyneoptera</taxon>
        <taxon>Phasmatodea</taxon>
        <taxon>Verophasmatodea</taxon>
        <taxon>Anareolatae</taxon>
        <taxon>Phasmatidae</taxon>
        <taxon>Eurycanthinae</taxon>
        <taxon>Dryococelus</taxon>
    </lineage>
</organism>
<evidence type="ECO:0000256" key="1">
    <source>
        <dbReference type="ARBA" id="ARBA00022441"/>
    </source>
</evidence>
<dbReference type="SMART" id="SM00612">
    <property type="entry name" value="Kelch"/>
    <property type="match status" value="1"/>
</dbReference>
<evidence type="ECO:0000313" key="4">
    <source>
        <dbReference type="Proteomes" id="UP001159363"/>
    </source>
</evidence>
<gene>
    <name evidence="3" type="ORF">PR048_000077</name>
</gene>